<sequence>MDSWCFPNFNTEPVKETDDVHRPSTTAIPIFLDHNGGAAACPQAYETPVTCEEHCIDDAATWERPLGETRTSSSSLEDTTLEYTTPEVHSTTEKNTHIYTGTHPRRLALSLPLILALAVAFTSVRSLVLTAMGSAQHRHSLIHTEGKTNEWSPKRWLYGEDTTYGKATNEETTSEDIANERYIETRDALRYNTRHISTKEG</sequence>
<evidence type="ECO:0000313" key="3">
    <source>
        <dbReference type="Proteomes" id="UP000574317"/>
    </source>
</evidence>
<keyword evidence="1" id="KW-0812">Transmembrane</keyword>
<comment type="caution">
    <text evidence="2">The sequence shown here is derived from an EMBL/GenBank/DDBJ whole genome shotgun (WGS) entry which is preliminary data.</text>
</comment>
<keyword evidence="1" id="KW-0472">Membrane</keyword>
<evidence type="ECO:0000256" key="1">
    <source>
        <dbReference type="SAM" id="Phobius"/>
    </source>
</evidence>
<protein>
    <submittedName>
        <fullName evidence="2">Uncharacterized protein</fullName>
    </submittedName>
</protein>
<evidence type="ECO:0000313" key="2">
    <source>
        <dbReference type="EMBL" id="KAF5561911.1"/>
    </source>
</evidence>
<dbReference type="EMBL" id="JAAOAO010000124">
    <property type="protein sequence ID" value="KAF5561911.1"/>
    <property type="molecule type" value="Genomic_DNA"/>
</dbReference>
<organism evidence="2 3">
    <name type="scientific">Fusarium napiforme</name>
    <dbReference type="NCBI Taxonomy" id="42672"/>
    <lineage>
        <taxon>Eukaryota</taxon>
        <taxon>Fungi</taxon>
        <taxon>Dikarya</taxon>
        <taxon>Ascomycota</taxon>
        <taxon>Pezizomycotina</taxon>
        <taxon>Sordariomycetes</taxon>
        <taxon>Hypocreomycetidae</taxon>
        <taxon>Hypocreales</taxon>
        <taxon>Nectriaceae</taxon>
        <taxon>Fusarium</taxon>
        <taxon>Fusarium fujikuroi species complex</taxon>
    </lineage>
</organism>
<proteinExistence type="predicted"/>
<accession>A0A8H5JWH0</accession>
<reference evidence="2 3" key="1">
    <citation type="submission" date="2020-05" db="EMBL/GenBank/DDBJ databases">
        <title>Identification and distribution of gene clusters putatively required for synthesis of sphingolipid metabolism inhibitors in phylogenetically diverse species of the filamentous fungus Fusarium.</title>
        <authorList>
            <person name="Kim H.-S."/>
            <person name="Busman M."/>
            <person name="Brown D.W."/>
            <person name="Divon H."/>
            <person name="Uhlig S."/>
            <person name="Proctor R.H."/>
        </authorList>
    </citation>
    <scope>NUCLEOTIDE SEQUENCE [LARGE SCALE GENOMIC DNA]</scope>
    <source>
        <strain evidence="2 3">NRRL 25196</strain>
    </source>
</reference>
<keyword evidence="3" id="KW-1185">Reference proteome</keyword>
<name>A0A8H5JWH0_9HYPO</name>
<feature type="transmembrane region" description="Helical" evidence="1">
    <location>
        <begin position="107"/>
        <end position="128"/>
    </location>
</feature>
<gene>
    <name evidence="2" type="ORF">FNAPI_3458</name>
</gene>
<keyword evidence="1" id="KW-1133">Transmembrane helix</keyword>
<dbReference type="Proteomes" id="UP000574317">
    <property type="component" value="Unassembled WGS sequence"/>
</dbReference>
<dbReference type="AlphaFoldDB" id="A0A8H5JWH0"/>